<evidence type="ECO:0000313" key="1">
    <source>
        <dbReference type="EMBL" id="KAF1932466.1"/>
    </source>
</evidence>
<dbReference type="RefSeq" id="XP_033452714.1">
    <property type="nucleotide sequence ID" value="XM_033589035.1"/>
</dbReference>
<protein>
    <submittedName>
        <fullName evidence="1">Uncharacterized protein</fullName>
    </submittedName>
</protein>
<dbReference type="Proteomes" id="UP000800082">
    <property type="component" value="Unassembled WGS sequence"/>
</dbReference>
<accession>A0A6A5S1U9</accession>
<evidence type="ECO:0000313" key="2">
    <source>
        <dbReference type="Proteomes" id="UP000800082"/>
    </source>
</evidence>
<name>A0A6A5S1U9_9PLEO</name>
<dbReference type="AlphaFoldDB" id="A0A6A5S1U9"/>
<reference evidence="1" key="1">
    <citation type="journal article" date="2020" name="Stud. Mycol.">
        <title>101 Dothideomycetes genomes: a test case for predicting lifestyles and emergence of pathogens.</title>
        <authorList>
            <person name="Haridas S."/>
            <person name="Albert R."/>
            <person name="Binder M."/>
            <person name="Bloem J."/>
            <person name="Labutti K."/>
            <person name="Salamov A."/>
            <person name="Andreopoulos B."/>
            <person name="Baker S."/>
            <person name="Barry K."/>
            <person name="Bills G."/>
            <person name="Bluhm B."/>
            <person name="Cannon C."/>
            <person name="Castanera R."/>
            <person name="Culley D."/>
            <person name="Daum C."/>
            <person name="Ezra D."/>
            <person name="Gonzalez J."/>
            <person name="Henrissat B."/>
            <person name="Kuo A."/>
            <person name="Liang C."/>
            <person name="Lipzen A."/>
            <person name="Lutzoni F."/>
            <person name="Magnuson J."/>
            <person name="Mondo S."/>
            <person name="Nolan M."/>
            <person name="Ohm R."/>
            <person name="Pangilinan J."/>
            <person name="Park H.-J."/>
            <person name="Ramirez L."/>
            <person name="Alfaro M."/>
            <person name="Sun H."/>
            <person name="Tritt A."/>
            <person name="Yoshinaga Y."/>
            <person name="Zwiers L.-H."/>
            <person name="Turgeon B."/>
            <person name="Goodwin S."/>
            <person name="Spatafora J."/>
            <person name="Crous P."/>
            <person name="Grigoriev I."/>
        </authorList>
    </citation>
    <scope>NUCLEOTIDE SEQUENCE</scope>
    <source>
        <strain evidence="1">CBS 183.55</strain>
    </source>
</reference>
<sequence length="84" mass="9410">MIHQRGKQAISPLPPFALPASRISVPHVRSTCTSSRTIPRTYSQTISRTYSQTISRTPSHQTAPRCCISLRPALKQGDMFRSWA</sequence>
<gene>
    <name evidence="1" type="ORF">M421DRAFT_292812</name>
</gene>
<dbReference type="GeneID" id="54346682"/>
<keyword evidence="2" id="KW-1185">Reference proteome</keyword>
<organism evidence="1 2">
    <name type="scientific">Didymella exigua CBS 183.55</name>
    <dbReference type="NCBI Taxonomy" id="1150837"/>
    <lineage>
        <taxon>Eukaryota</taxon>
        <taxon>Fungi</taxon>
        <taxon>Dikarya</taxon>
        <taxon>Ascomycota</taxon>
        <taxon>Pezizomycotina</taxon>
        <taxon>Dothideomycetes</taxon>
        <taxon>Pleosporomycetidae</taxon>
        <taxon>Pleosporales</taxon>
        <taxon>Pleosporineae</taxon>
        <taxon>Didymellaceae</taxon>
        <taxon>Didymella</taxon>
    </lineage>
</organism>
<dbReference type="EMBL" id="ML978959">
    <property type="protein sequence ID" value="KAF1932466.1"/>
    <property type="molecule type" value="Genomic_DNA"/>
</dbReference>
<proteinExistence type="predicted"/>